<feature type="compositionally biased region" description="Basic and acidic residues" evidence="3">
    <location>
        <begin position="514"/>
        <end position="526"/>
    </location>
</feature>
<dbReference type="Gramene" id="GBG59086">
    <property type="protein sequence ID" value="GBG59086"/>
    <property type="gene ID" value="CBR_g24429"/>
</dbReference>
<feature type="compositionally biased region" description="Acidic residues" evidence="3">
    <location>
        <begin position="430"/>
        <end position="442"/>
    </location>
</feature>
<dbReference type="PROSITE" id="PS51138">
    <property type="entry name" value="ENT"/>
    <property type="match status" value="1"/>
</dbReference>
<dbReference type="InterPro" id="IPR036142">
    <property type="entry name" value="ENT_dom-like_sf"/>
</dbReference>
<dbReference type="PANTHER" id="PTHR33432">
    <property type="entry name" value="PROTEIN EMSY-LIKE 4"/>
    <property type="match status" value="1"/>
</dbReference>
<feature type="compositionally biased region" description="Polar residues" evidence="3">
    <location>
        <begin position="254"/>
        <end position="265"/>
    </location>
</feature>
<dbReference type="InterPro" id="IPR033485">
    <property type="entry name" value="EMSY-LIKE_plant"/>
</dbReference>
<feature type="compositionally biased region" description="Polar residues" evidence="3">
    <location>
        <begin position="80"/>
        <end position="93"/>
    </location>
</feature>
<proteinExistence type="predicted"/>
<dbReference type="OrthoDB" id="663550at2759"/>
<sequence length="564" mass="60030">MMDKKRKAGARGPGVQEEVALNSVGDVPKRGGKKGGLASSLPGPDPQMPKEKVKSGGKVGNMASGKLARAAHQGMVPRSASVTPTPSSLTDHGQQPALVSPVATAPNAPLGLKAGGRDGGGKGGMNPRDGGRGDDARWHSQRRTGGTKDGANAGRMRKSLPDGLCQNGYVREGSDPGVPDKNASKGSGDRDPAGAREGLWPPRDVRLPQEDGDDLVFQERSGGHTREMASTGYRKGYGRVGEAETAVKMMNGGAASNSAPRTKLQNGRHGSARNVNAGAHGVVYGDGSGGRAEARERYLADQGTMCDGGGKQQLGIGQRVGKGVNMPNVGEAAREEPKMAEEMGKDGEASSEERYKDESASAGGLEDEGEEDEGGEDLEEEQTEDERLVEERAGSENETLESVPKRRRQDGEERDMGDGNQPAEANGYAGEEERECEGTVDPESERRQKKVLRRWQLHGYRAVLGAFHSTGPTITWHQEYLLTELRCELAITNETHSRELRRLNVGGLLDRAPEQIRDRERERAEDGAGCGRNGVHKVDPAAEPSASDHAVEQSGSQESERSGE</sequence>
<feature type="compositionally biased region" description="Basic and acidic residues" evidence="3">
    <location>
        <begin position="385"/>
        <end position="395"/>
    </location>
</feature>
<dbReference type="AlphaFoldDB" id="A0A388JMP7"/>
<dbReference type="PANTHER" id="PTHR33432:SF33">
    <property type="entry name" value="OS03G0796400 PROTEIN"/>
    <property type="match status" value="1"/>
</dbReference>
<dbReference type="EMBL" id="BFEA01000002">
    <property type="protein sequence ID" value="GBG59086.1"/>
    <property type="molecule type" value="Genomic_DNA"/>
</dbReference>
<gene>
    <name evidence="5" type="ORF">CBR_g24429</name>
</gene>
<dbReference type="InterPro" id="IPR005491">
    <property type="entry name" value="ENT_dom"/>
</dbReference>
<comment type="caution">
    <text evidence="5">The sequence shown here is derived from an EMBL/GenBank/DDBJ whole genome shotgun (WGS) entry which is preliminary data.</text>
</comment>
<feature type="compositionally biased region" description="Acidic residues" evidence="3">
    <location>
        <begin position="365"/>
        <end position="384"/>
    </location>
</feature>
<accession>A0A388JMP7</accession>
<protein>
    <recommendedName>
        <fullName evidence="4">ENT domain-containing protein</fullName>
    </recommendedName>
</protein>
<feature type="domain" description="ENT" evidence="4">
    <location>
        <begin position="448"/>
        <end position="535"/>
    </location>
</feature>
<evidence type="ECO:0000313" key="6">
    <source>
        <dbReference type="Proteomes" id="UP000265515"/>
    </source>
</evidence>
<evidence type="ECO:0000256" key="3">
    <source>
        <dbReference type="SAM" id="MobiDB-lite"/>
    </source>
</evidence>
<dbReference type="STRING" id="69332.A0A388JMP7"/>
<feature type="region of interest" description="Disordered" evidence="3">
    <location>
        <begin position="514"/>
        <end position="564"/>
    </location>
</feature>
<keyword evidence="6" id="KW-1185">Reference proteome</keyword>
<evidence type="ECO:0000313" key="5">
    <source>
        <dbReference type="EMBL" id="GBG59086.1"/>
    </source>
</evidence>
<dbReference type="Gene3D" id="1.10.1240.40">
    <property type="entry name" value="ENT domain"/>
    <property type="match status" value="1"/>
</dbReference>
<evidence type="ECO:0000256" key="1">
    <source>
        <dbReference type="ARBA" id="ARBA00004123"/>
    </source>
</evidence>
<name>A0A388JMP7_CHABU</name>
<evidence type="ECO:0000259" key="4">
    <source>
        <dbReference type="PROSITE" id="PS51138"/>
    </source>
</evidence>
<feature type="compositionally biased region" description="Basic and acidic residues" evidence="3">
    <location>
        <begin position="332"/>
        <end position="359"/>
    </location>
</feature>
<keyword evidence="2" id="KW-0539">Nucleus</keyword>
<dbReference type="Pfam" id="PF03735">
    <property type="entry name" value="ENT"/>
    <property type="match status" value="1"/>
</dbReference>
<feature type="region of interest" description="Disordered" evidence="3">
    <location>
        <begin position="303"/>
        <end position="447"/>
    </location>
</feature>
<feature type="region of interest" description="Disordered" evidence="3">
    <location>
        <begin position="252"/>
        <end position="289"/>
    </location>
</feature>
<organism evidence="5 6">
    <name type="scientific">Chara braunii</name>
    <name type="common">Braun's stonewort</name>
    <dbReference type="NCBI Taxonomy" id="69332"/>
    <lineage>
        <taxon>Eukaryota</taxon>
        <taxon>Viridiplantae</taxon>
        <taxon>Streptophyta</taxon>
        <taxon>Charophyceae</taxon>
        <taxon>Charales</taxon>
        <taxon>Characeae</taxon>
        <taxon>Chara</taxon>
    </lineage>
</organism>
<dbReference type="Proteomes" id="UP000265515">
    <property type="component" value="Unassembled WGS sequence"/>
</dbReference>
<dbReference type="SMART" id="SM01191">
    <property type="entry name" value="ENT"/>
    <property type="match status" value="1"/>
</dbReference>
<dbReference type="SUPFAM" id="SSF158639">
    <property type="entry name" value="ENT-like"/>
    <property type="match status" value="1"/>
</dbReference>
<dbReference type="GO" id="GO:0005634">
    <property type="term" value="C:nucleus"/>
    <property type="evidence" value="ECO:0007669"/>
    <property type="project" value="UniProtKB-SubCell"/>
</dbReference>
<comment type="subcellular location">
    <subcellularLocation>
        <location evidence="1">Nucleus</location>
    </subcellularLocation>
</comment>
<feature type="compositionally biased region" description="Basic and acidic residues" evidence="3">
    <location>
        <begin position="129"/>
        <end position="138"/>
    </location>
</feature>
<reference evidence="5 6" key="1">
    <citation type="journal article" date="2018" name="Cell">
        <title>The Chara Genome: Secondary Complexity and Implications for Plant Terrestrialization.</title>
        <authorList>
            <person name="Nishiyama T."/>
            <person name="Sakayama H."/>
            <person name="Vries J.D."/>
            <person name="Buschmann H."/>
            <person name="Saint-Marcoux D."/>
            <person name="Ullrich K.K."/>
            <person name="Haas F.B."/>
            <person name="Vanderstraeten L."/>
            <person name="Becker D."/>
            <person name="Lang D."/>
            <person name="Vosolsobe S."/>
            <person name="Rombauts S."/>
            <person name="Wilhelmsson P.K.I."/>
            <person name="Janitza P."/>
            <person name="Kern R."/>
            <person name="Heyl A."/>
            <person name="Rumpler F."/>
            <person name="Villalobos L.I.A.C."/>
            <person name="Clay J.M."/>
            <person name="Skokan R."/>
            <person name="Toyoda A."/>
            <person name="Suzuki Y."/>
            <person name="Kagoshima H."/>
            <person name="Schijlen E."/>
            <person name="Tajeshwar N."/>
            <person name="Catarino B."/>
            <person name="Hetherington A.J."/>
            <person name="Saltykova A."/>
            <person name="Bonnot C."/>
            <person name="Breuninger H."/>
            <person name="Symeonidi A."/>
            <person name="Radhakrishnan G.V."/>
            <person name="Van Nieuwerburgh F."/>
            <person name="Deforce D."/>
            <person name="Chang C."/>
            <person name="Karol K.G."/>
            <person name="Hedrich R."/>
            <person name="Ulvskov P."/>
            <person name="Glockner G."/>
            <person name="Delwiche C.F."/>
            <person name="Petrasek J."/>
            <person name="Van de Peer Y."/>
            <person name="Friml J."/>
            <person name="Beilby M."/>
            <person name="Dolan L."/>
            <person name="Kohara Y."/>
            <person name="Sugano S."/>
            <person name="Fujiyama A."/>
            <person name="Delaux P.-M."/>
            <person name="Quint M."/>
            <person name="TheiBen G."/>
            <person name="Hagemann M."/>
            <person name="Harholt J."/>
            <person name="Dunand C."/>
            <person name="Zachgo S."/>
            <person name="Langdale J."/>
            <person name="Maumus F."/>
            <person name="Straeten D.V.D."/>
            <person name="Gould S.B."/>
            <person name="Rensing S.A."/>
        </authorList>
    </citation>
    <scope>NUCLEOTIDE SEQUENCE [LARGE SCALE GENOMIC DNA]</scope>
    <source>
        <strain evidence="5 6">S276</strain>
    </source>
</reference>
<dbReference type="GO" id="GO:0050832">
    <property type="term" value="P:defense response to fungus"/>
    <property type="evidence" value="ECO:0007669"/>
    <property type="project" value="InterPro"/>
</dbReference>
<evidence type="ECO:0000256" key="2">
    <source>
        <dbReference type="ARBA" id="ARBA00023242"/>
    </source>
</evidence>
<feature type="region of interest" description="Disordered" evidence="3">
    <location>
        <begin position="1"/>
        <end position="233"/>
    </location>
</feature>